<dbReference type="InterPro" id="IPR013087">
    <property type="entry name" value="Znf_C2H2_type"/>
</dbReference>
<dbReference type="PROSITE" id="PS00028">
    <property type="entry name" value="ZINC_FINGER_C2H2_1"/>
    <property type="match status" value="3"/>
</dbReference>
<keyword evidence="4 10" id="KW-0863">Zinc-finger</keyword>
<keyword evidence="3" id="KW-0677">Repeat</keyword>
<keyword evidence="2" id="KW-0479">Metal-binding</keyword>
<evidence type="ECO:0000256" key="4">
    <source>
        <dbReference type="ARBA" id="ARBA00022771"/>
    </source>
</evidence>
<evidence type="ECO:0000256" key="7">
    <source>
        <dbReference type="ARBA" id="ARBA00023125"/>
    </source>
</evidence>
<accession>A0AA89C554</accession>
<dbReference type="GO" id="GO:0003677">
    <property type="term" value="F:DNA binding"/>
    <property type="evidence" value="ECO:0007669"/>
    <property type="project" value="UniProtKB-KW"/>
</dbReference>
<dbReference type="EMBL" id="VSWD01000008">
    <property type="protein sequence ID" value="KAK3095087.1"/>
    <property type="molecule type" value="Genomic_DNA"/>
</dbReference>
<dbReference type="Gene3D" id="3.30.160.60">
    <property type="entry name" value="Classic Zinc Finger"/>
    <property type="match status" value="3"/>
</dbReference>
<keyword evidence="9" id="KW-0539">Nucleus</keyword>
<keyword evidence="14" id="KW-1185">Reference proteome</keyword>
<protein>
    <recommendedName>
        <fullName evidence="12">C2H2-type domain-containing protein</fullName>
    </recommendedName>
</protein>
<gene>
    <name evidence="13" type="ORF">FSP39_010146</name>
</gene>
<feature type="domain" description="C2H2-type" evidence="12">
    <location>
        <begin position="543"/>
        <end position="566"/>
    </location>
</feature>
<keyword evidence="8" id="KW-0804">Transcription</keyword>
<evidence type="ECO:0000256" key="5">
    <source>
        <dbReference type="ARBA" id="ARBA00022833"/>
    </source>
</evidence>
<keyword evidence="7" id="KW-0238">DNA-binding</keyword>
<feature type="domain" description="C2H2-type" evidence="12">
    <location>
        <begin position="627"/>
        <end position="651"/>
    </location>
</feature>
<proteinExistence type="predicted"/>
<evidence type="ECO:0000256" key="6">
    <source>
        <dbReference type="ARBA" id="ARBA00023015"/>
    </source>
</evidence>
<dbReference type="GO" id="GO:0008270">
    <property type="term" value="F:zinc ion binding"/>
    <property type="evidence" value="ECO:0007669"/>
    <property type="project" value="UniProtKB-KW"/>
</dbReference>
<comment type="caution">
    <text evidence="13">The sequence shown here is derived from an EMBL/GenBank/DDBJ whole genome shotgun (WGS) entry which is preliminary data.</text>
</comment>
<evidence type="ECO:0000256" key="3">
    <source>
        <dbReference type="ARBA" id="ARBA00022737"/>
    </source>
</evidence>
<feature type="region of interest" description="Disordered" evidence="11">
    <location>
        <begin position="496"/>
        <end position="521"/>
    </location>
</feature>
<evidence type="ECO:0000259" key="12">
    <source>
        <dbReference type="PROSITE" id="PS50157"/>
    </source>
</evidence>
<dbReference type="SMART" id="SM00355">
    <property type="entry name" value="ZnF_C2H2"/>
    <property type="match status" value="4"/>
</dbReference>
<dbReference type="InterPro" id="IPR036236">
    <property type="entry name" value="Znf_C2H2_sf"/>
</dbReference>
<evidence type="ECO:0000256" key="10">
    <source>
        <dbReference type="PROSITE-ProRule" id="PRU00042"/>
    </source>
</evidence>
<dbReference type="FunFam" id="3.30.160.60:FF:001228">
    <property type="entry name" value="Zinc finger protein 236"/>
    <property type="match status" value="1"/>
</dbReference>
<name>A0AA89C554_PINIB</name>
<dbReference type="PROSITE" id="PS50157">
    <property type="entry name" value="ZINC_FINGER_C2H2_2"/>
    <property type="match status" value="3"/>
</dbReference>
<feature type="domain" description="C2H2-type" evidence="12">
    <location>
        <begin position="575"/>
        <end position="602"/>
    </location>
</feature>
<evidence type="ECO:0000256" key="1">
    <source>
        <dbReference type="ARBA" id="ARBA00004123"/>
    </source>
</evidence>
<sequence length="667" mass="72828">MDIGCGMEFQFPVSNHLPEFGETASGIHDKLDLGPGQLLDSVSVTAPCADHDGSDKHLTAADFKLDLGPANDLVSSVDFHLETSVSDISSESTVSEECSEGYSIVNTALEGGTSVPKHTIPVSCALNLGNVTNVQTIQLNQVNLSTMQSMQVIPIQNMQILSSVRPVQNFNRIQTVNTADSMKMGIPGLVNTSTPSAVLLGNVLLLQTVPRQVSVCHGGNIISAGTDRLPQNQIVQILNTQNNTSQFPSPTPLLNQRVKLAQTSVKVQPSYSPDATVSSILKNRDGRLVSPCTSYNHDNEDGVPSSTSSFTTDNIPCENVMSLNANAVAQQINNCSSGIQGTDVSENETQSQKNTKILVYGKNIALTFDCRNQKNVMNSIAKAMSSPPTVVTKEGVEDESIGNNEDVFSSASSKTLENSFVDADKQQNIENNLQNIKNPDVSKASDTCATTDLINDNTENQSAIEIACQKLEKVTNGGSSGPGLEEGIQSYHTQIDNTDDEPHVGKRMKLTPSSSEEKNENVVISVSKSTEMEENDKGSDYTFSCDLCSATFNRQGNYTRHRMIHTIGGKDSHRYKCPECERTFLQRCDMKRHMLIHTNQQPYKCSVCGKGDLNRHIRSLHQSASLLKCGHCNRQYSKEATLIRHMQTAHSDIIQKSLQEKYELEHR</sequence>
<keyword evidence="6" id="KW-0805">Transcription regulation</keyword>
<dbReference type="PANTHER" id="PTHR24394">
    <property type="entry name" value="ZINC FINGER PROTEIN"/>
    <property type="match status" value="1"/>
</dbReference>
<evidence type="ECO:0000313" key="13">
    <source>
        <dbReference type="EMBL" id="KAK3095087.1"/>
    </source>
</evidence>
<organism evidence="13 14">
    <name type="scientific">Pinctada imbricata</name>
    <name type="common">Atlantic pearl-oyster</name>
    <name type="synonym">Pinctada martensii</name>
    <dbReference type="NCBI Taxonomy" id="66713"/>
    <lineage>
        <taxon>Eukaryota</taxon>
        <taxon>Metazoa</taxon>
        <taxon>Spiralia</taxon>
        <taxon>Lophotrochozoa</taxon>
        <taxon>Mollusca</taxon>
        <taxon>Bivalvia</taxon>
        <taxon>Autobranchia</taxon>
        <taxon>Pteriomorphia</taxon>
        <taxon>Pterioida</taxon>
        <taxon>Pterioidea</taxon>
        <taxon>Pteriidae</taxon>
        <taxon>Pinctada</taxon>
    </lineage>
</organism>
<reference evidence="13" key="1">
    <citation type="submission" date="2019-08" db="EMBL/GenBank/DDBJ databases">
        <title>The improved chromosome-level genome for the pearl oyster Pinctada fucata martensii using PacBio sequencing and Hi-C.</title>
        <authorList>
            <person name="Zheng Z."/>
        </authorList>
    </citation>
    <scope>NUCLEOTIDE SEQUENCE</scope>
    <source>
        <strain evidence="13">ZZ-2019</strain>
        <tissue evidence="13">Adductor muscle</tissue>
    </source>
</reference>
<evidence type="ECO:0000256" key="9">
    <source>
        <dbReference type="ARBA" id="ARBA00023242"/>
    </source>
</evidence>
<dbReference type="Proteomes" id="UP001186944">
    <property type="component" value="Unassembled WGS sequence"/>
</dbReference>
<evidence type="ECO:0000313" key="14">
    <source>
        <dbReference type="Proteomes" id="UP001186944"/>
    </source>
</evidence>
<dbReference type="GO" id="GO:0005634">
    <property type="term" value="C:nucleus"/>
    <property type="evidence" value="ECO:0007669"/>
    <property type="project" value="UniProtKB-SubCell"/>
</dbReference>
<dbReference type="SUPFAM" id="SSF57667">
    <property type="entry name" value="beta-beta-alpha zinc fingers"/>
    <property type="match status" value="1"/>
</dbReference>
<dbReference type="PANTHER" id="PTHR24394:SF44">
    <property type="entry name" value="ZINC FINGER PROTEIN 271-LIKE"/>
    <property type="match status" value="1"/>
</dbReference>
<dbReference type="Pfam" id="PF00096">
    <property type="entry name" value="zf-C2H2"/>
    <property type="match status" value="3"/>
</dbReference>
<comment type="subcellular location">
    <subcellularLocation>
        <location evidence="1">Nucleus</location>
    </subcellularLocation>
</comment>
<keyword evidence="5" id="KW-0862">Zinc</keyword>
<evidence type="ECO:0000256" key="2">
    <source>
        <dbReference type="ARBA" id="ARBA00022723"/>
    </source>
</evidence>
<evidence type="ECO:0000256" key="11">
    <source>
        <dbReference type="SAM" id="MobiDB-lite"/>
    </source>
</evidence>
<dbReference type="GO" id="GO:0000981">
    <property type="term" value="F:DNA-binding transcription factor activity, RNA polymerase II-specific"/>
    <property type="evidence" value="ECO:0007669"/>
    <property type="project" value="TreeGrafter"/>
</dbReference>
<dbReference type="AlphaFoldDB" id="A0AA89C554"/>
<evidence type="ECO:0000256" key="8">
    <source>
        <dbReference type="ARBA" id="ARBA00023163"/>
    </source>
</evidence>